<dbReference type="EMBL" id="MRZV01002191">
    <property type="protein sequence ID" value="PIK34392.1"/>
    <property type="molecule type" value="Genomic_DNA"/>
</dbReference>
<keyword evidence="1 2" id="KW-0175">Coiled coil</keyword>
<evidence type="ECO:0000313" key="4">
    <source>
        <dbReference type="EMBL" id="PIK34392.1"/>
    </source>
</evidence>
<evidence type="ECO:0000256" key="2">
    <source>
        <dbReference type="SAM" id="Coils"/>
    </source>
</evidence>
<dbReference type="Pfam" id="PF09727">
    <property type="entry name" value="CortBP2"/>
    <property type="match status" value="1"/>
</dbReference>
<evidence type="ECO:0000259" key="3">
    <source>
        <dbReference type="Pfam" id="PF09727"/>
    </source>
</evidence>
<feature type="coiled-coil region" evidence="2">
    <location>
        <begin position="50"/>
        <end position="85"/>
    </location>
</feature>
<dbReference type="OrthoDB" id="6021133at2759"/>
<organism evidence="4 5">
    <name type="scientific">Stichopus japonicus</name>
    <name type="common">Sea cucumber</name>
    <dbReference type="NCBI Taxonomy" id="307972"/>
    <lineage>
        <taxon>Eukaryota</taxon>
        <taxon>Metazoa</taxon>
        <taxon>Echinodermata</taxon>
        <taxon>Eleutherozoa</taxon>
        <taxon>Echinozoa</taxon>
        <taxon>Holothuroidea</taxon>
        <taxon>Aspidochirotacea</taxon>
        <taxon>Aspidochirotida</taxon>
        <taxon>Stichopodidae</taxon>
        <taxon>Apostichopus</taxon>
    </lineage>
</organism>
<dbReference type="Proteomes" id="UP000230750">
    <property type="component" value="Unassembled WGS sequence"/>
</dbReference>
<protein>
    <submittedName>
        <fullName evidence="4">Putative cortactin-binding protein 2 isoform X1</fullName>
    </submittedName>
</protein>
<evidence type="ECO:0000313" key="5">
    <source>
        <dbReference type="Proteomes" id="UP000230750"/>
    </source>
</evidence>
<keyword evidence="5" id="KW-1185">Reference proteome</keyword>
<name>A0A2G8JF70_STIJA</name>
<comment type="caution">
    <text evidence="4">The sequence shown here is derived from an EMBL/GenBank/DDBJ whole genome shotgun (WGS) entry which is preliminary data.</text>
</comment>
<accession>A0A2G8JF70</accession>
<dbReference type="STRING" id="307972.A0A2G8JF70"/>
<dbReference type="PANTHER" id="PTHR23166">
    <property type="entry name" value="FILAMIN/GPBP-INTERACTING PROTEIN"/>
    <property type="match status" value="1"/>
</dbReference>
<evidence type="ECO:0000256" key="1">
    <source>
        <dbReference type="ARBA" id="ARBA00023054"/>
    </source>
</evidence>
<sequence>MRQKLAAVFKPPQAVHIAQSICCLSRDEEDRGDVKEDGKKGAESDPADILETMVNRHRKAEEHMKKQLEDLSKSHNQVLKELALERQKHAQETAHGDDVTYFLEKDRERLSQQVGSRNKFFQNLPRVVSGKHSLELIISIGLRDSEIEAISRQANGWRKKLSHFDTALPSFQKGLSDWADLLCTASLK</sequence>
<reference evidence="4 5" key="1">
    <citation type="journal article" date="2017" name="PLoS Biol.">
        <title>The sea cucumber genome provides insights into morphological evolution and visceral regeneration.</title>
        <authorList>
            <person name="Zhang X."/>
            <person name="Sun L."/>
            <person name="Yuan J."/>
            <person name="Sun Y."/>
            <person name="Gao Y."/>
            <person name="Zhang L."/>
            <person name="Li S."/>
            <person name="Dai H."/>
            <person name="Hamel J.F."/>
            <person name="Liu C."/>
            <person name="Yu Y."/>
            <person name="Liu S."/>
            <person name="Lin W."/>
            <person name="Guo K."/>
            <person name="Jin S."/>
            <person name="Xu P."/>
            <person name="Storey K.B."/>
            <person name="Huan P."/>
            <person name="Zhang T."/>
            <person name="Zhou Y."/>
            <person name="Zhang J."/>
            <person name="Lin C."/>
            <person name="Li X."/>
            <person name="Xing L."/>
            <person name="Huo D."/>
            <person name="Sun M."/>
            <person name="Wang L."/>
            <person name="Mercier A."/>
            <person name="Li F."/>
            <person name="Yang H."/>
            <person name="Xiang J."/>
        </authorList>
    </citation>
    <scope>NUCLEOTIDE SEQUENCE [LARGE SCALE GENOMIC DNA]</scope>
    <source>
        <strain evidence="4">Shaxun</strain>
        <tissue evidence="4">Muscle</tissue>
    </source>
</reference>
<dbReference type="InterPro" id="IPR050719">
    <property type="entry name" value="Cortactin-Actin_Reg"/>
</dbReference>
<gene>
    <name evidence="4" type="ORF">BSL78_28783</name>
</gene>
<dbReference type="PANTHER" id="PTHR23166:SF5">
    <property type="entry name" value="CTTNBP2 N-TERMINAL-LIKE PROTEIN"/>
    <property type="match status" value="1"/>
</dbReference>
<dbReference type="InterPro" id="IPR019131">
    <property type="entry name" value="Cortactin-binding_p2_N"/>
</dbReference>
<proteinExistence type="predicted"/>
<feature type="domain" description="Cortactin-binding protein-2 N-terminal" evidence="3">
    <location>
        <begin position="17"/>
        <end position="115"/>
    </location>
</feature>
<dbReference type="AlphaFoldDB" id="A0A2G8JF70"/>